<gene>
    <name evidence="1" type="ORF">K4L44_00900</name>
</gene>
<evidence type="ECO:0000313" key="1">
    <source>
        <dbReference type="EMBL" id="QZE14457.1"/>
    </source>
</evidence>
<evidence type="ECO:0000313" key="2">
    <source>
        <dbReference type="Proteomes" id="UP000826212"/>
    </source>
</evidence>
<keyword evidence="2" id="KW-1185">Reference proteome</keyword>
<name>A0AC61NPN2_9BACT</name>
<accession>A0AC61NPN2</accession>
<proteinExistence type="predicted"/>
<sequence length="377" mass="42996">MKKLLILIIGLTMVTSCSKEKAQKIYDETIMVYIAPTELVQANQENILAQITEGVQKGSNVIVGLEKEKILYFYQLTGDPNPKPVGSVPTLGYTLGYGQKLFLDKVKKDFISKKYQNIIISESTNENDQNEDVALSIGKFPRSDEYMRLFFDLGYFYEDKDRTQDYTFFIIPGFGDPNIAYSFGKFASYVAASPTDIDLINYPYKELFSELTNTKKSVRERLISGCKAYAGHAFVNDIDGSIALYDCKKFEETTKQFRNMCRSLLDVDLYHNLVKNNPTKLTKNLSQYDFMEMVEENFSEVDSKSLKKSLEASVLYKKYIGPWSDGLCGMGVFVPNGISKRYYQGSFARCWSSETEYAQLVSSTYFYNKNKQALPSN</sequence>
<dbReference type="EMBL" id="CP081303">
    <property type="protein sequence ID" value="QZE14457.1"/>
    <property type="molecule type" value="Genomic_DNA"/>
</dbReference>
<dbReference type="Proteomes" id="UP000826212">
    <property type="component" value="Chromosome"/>
</dbReference>
<organism evidence="1 2">
    <name type="scientific">Halosquirtibacter laminarini</name>
    <dbReference type="NCBI Taxonomy" id="3374600"/>
    <lineage>
        <taxon>Bacteria</taxon>
        <taxon>Pseudomonadati</taxon>
        <taxon>Bacteroidota</taxon>
        <taxon>Bacteroidia</taxon>
        <taxon>Marinilabiliales</taxon>
        <taxon>Prolixibacteraceae</taxon>
        <taxon>Halosquirtibacter</taxon>
    </lineage>
</organism>
<protein>
    <submittedName>
        <fullName evidence="1">Uncharacterized protein</fullName>
    </submittedName>
</protein>
<reference evidence="1" key="1">
    <citation type="submission" date="2021-08" db="EMBL/GenBank/DDBJ databases">
        <title>Novel anaerobic bacterium isolated from sea squirt in East Sea, Republic of Korea.</title>
        <authorList>
            <person name="Nguyen T.H."/>
            <person name="Li Z."/>
            <person name="Lee Y.-J."/>
            <person name="Ko J."/>
            <person name="Kim S.-G."/>
        </authorList>
    </citation>
    <scope>NUCLEOTIDE SEQUENCE</scope>
    <source>
        <strain evidence="1">KCTC 25031</strain>
    </source>
</reference>